<evidence type="ECO:0000256" key="1">
    <source>
        <dbReference type="SAM" id="MobiDB-lite"/>
    </source>
</evidence>
<keyword evidence="2" id="KW-0732">Signal</keyword>
<accession>A0A1M6JUC6</accession>
<organism evidence="3 4">
    <name type="scientific">Dethiosulfatibacter aminovorans DSM 17477</name>
    <dbReference type="NCBI Taxonomy" id="1121476"/>
    <lineage>
        <taxon>Bacteria</taxon>
        <taxon>Bacillati</taxon>
        <taxon>Bacillota</taxon>
        <taxon>Tissierellia</taxon>
        <taxon>Dethiosulfatibacter</taxon>
    </lineage>
</organism>
<feature type="signal peptide" evidence="2">
    <location>
        <begin position="1"/>
        <end position="23"/>
    </location>
</feature>
<keyword evidence="4" id="KW-1185">Reference proteome</keyword>
<dbReference type="AlphaFoldDB" id="A0A1M6JUC6"/>
<evidence type="ECO:0000313" key="3">
    <source>
        <dbReference type="EMBL" id="SHJ50345.1"/>
    </source>
</evidence>
<feature type="region of interest" description="Disordered" evidence="1">
    <location>
        <begin position="49"/>
        <end position="135"/>
    </location>
</feature>
<dbReference type="EMBL" id="FQZL01000023">
    <property type="protein sequence ID" value="SHJ50345.1"/>
    <property type="molecule type" value="Genomic_DNA"/>
</dbReference>
<reference evidence="3 4" key="1">
    <citation type="submission" date="2016-11" db="EMBL/GenBank/DDBJ databases">
        <authorList>
            <person name="Jaros S."/>
            <person name="Januszkiewicz K."/>
            <person name="Wedrychowicz H."/>
        </authorList>
    </citation>
    <scope>NUCLEOTIDE SEQUENCE [LARGE SCALE GENOMIC DNA]</scope>
    <source>
        <strain evidence="3 4">DSM 17477</strain>
    </source>
</reference>
<sequence length="135" mass="14067">MKKVLSIVLVVVVALGTMAVAFADTGIEEVTSADVECVYGEGNELGNANRYGLNSEEGYRGKGPNGDGTMAQERLGEGLGEGNRFGGQDGLKPQDGRGAGNGLRLNGLQQRLQDGTHSGVGNGQRLMDTENCPNL</sequence>
<proteinExistence type="predicted"/>
<name>A0A1M6JUC6_9FIRM</name>
<gene>
    <name evidence="3" type="ORF">SAMN02745751_02710</name>
</gene>
<feature type="compositionally biased region" description="Low complexity" evidence="1">
    <location>
        <begin position="102"/>
        <end position="115"/>
    </location>
</feature>
<feature type="chain" id="PRO_5012070600" evidence="2">
    <location>
        <begin position="24"/>
        <end position="135"/>
    </location>
</feature>
<evidence type="ECO:0000313" key="4">
    <source>
        <dbReference type="Proteomes" id="UP000184052"/>
    </source>
</evidence>
<protein>
    <submittedName>
        <fullName evidence="3">Uncharacterized protein</fullName>
    </submittedName>
</protein>
<feature type="compositionally biased region" description="Gly residues" evidence="1">
    <location>
        <begin position="77"/>
        <end position="89"/>
    </location>
</feature>
<dbReference type="Proteomes" id="UP000184052">
    <property type="component" value="Unassembled WGS sequence"/>
</dbReference>
<dbReference type="STRING" id="1121476.SAMN02745751_02710"/>
<evidence type="ECO:0000256" key="2">
    <source>
        <dbReference type="SAM" id="SignalP"/>
    </source>
</evidence>
<dbReference type="RefSeq" id="WP_073050105.1">
    <property type="nucleotide sequence ID" value="NZ_FQZL01000023.1"/>
</dbReference>